<dbReference type="Proteomes" id="UP000666369">
    <property type="component" value="Unassembled WGS sequence"/>
</dbReference>
<reference evidence="3 4" key="1">
    <citation type="submission" date="2020-01" db="EMBL/GenBank/DDBJ databases">
        <authorList>
            <person name="Lee S.D."/>
        </authorList>
    </citation>
    <scope>NUCLEOTIDE SEQUENCE [LARGE SCALE GENOMIC DNA]</scope>
    <source>
        <strain evidence="3 4">SAP-35</strain>
    </source>
</reference>
<name>A0ABX0FW64_9BURK</name>
<proteinExistence type="predicted"/>
<feature type="chain" id="PRO_5046560706" evidence="1">
    <location>
        <begin position="29"/>
        <end position="459"/>
    </location>
</feature>
<evidence type="ECO:0000256" key="1">
    <source>
        <dbReference type="SAM" id="SignalP"/>
    </source>
</evidence>
<dbReference type="PROSITE" id="PS51257">
    <property type="entry name" value="PROKAR_LIPOPROTEIN"/>
    <property type="match status" value="1"/>
</dbReference>
<protein>
    <submittedName>
        <fullName evidence="3">DUF4214 domain-containing protein</fullName>
    </submittedName>
</protein>
<dbReference type="Pfam" id="PF13946">
    <property type="entry name" value="DUF4214"/>
    <property type="match status" value="1"/>
</dbReference>
<dbReference type="RefSeq" id="WP_166108743.1">
    <property type="nucleotide sequence ID" value="NZ_JAADJT010000032.1"/>
</dbReference>
<keyword evidence="1" id="KW-0732">Signal</keyword>
<evidence type="ECO:0000313" key="3">
    <source>
        <dbReference type="EMBL" id="NGZ88628.1"/>
    </source>
</evidence>
<evidence type="ECO:0000259" key="2">
    <source>
        <dbReference type="Pfam" id="PF13946"/>
    </source>
</evidence>
<evidence type="ECO:0000313" key="4">
    <source>
        <dbReference type="Proteomes" id="UP000666369"/>
    </source>
</evidence>
<feature type="signal peptide" evidence="1">
    <location>
        <begin position="1"/>
        <end position="28"/>
    </location>
</feature>
<dbReference type="InterPro" id="IPR025282">
    <property type="entry name" value="DUF4214"/>
</dbReference>
<accession>A0ABX0FW64</accession>
<sequence length="459" mass="48148">MKITTKVVSLCSVAVLLAACGGSNTESAAPKIATQAMRSGAPSPTSVYYELVESLYLGFFGRPADAQGLIFWSAAFNSKQLPATLTGLIEGYSNNTDIKAIVDAFADSAESKGLYVANNTSFINAVYLNVFNRNAEAAGNEFWSGFLARGELTRAQAVLWILNGGQNDDALITSKKIQAATALTLSLVTDAQKDTYSGDRMNEAARALLATITATTDLAAFYADINAFVASLTSSDSSFPAVSRYVGYHYLQDMSNAPVYAANYSYSSGGIVGVIGNGKLTYGVTPQTVTWSRDATTRALTFSAPFVASANLPATAFPPALSMLCTASGADANAVKSTDVLIARSAVQLLDAAELAGQTLSVYRENCAIGGSNVQSFVFDAAGNGRFASGSGVLTLDAKTVTAAMNGRVLLDLVTGKYLVFSAYSYRRNDGTLGYAIVQHLGNHLTAVNDGVLAVWSQE</sequence>
<dbReference type="EMBL" id="JAADJT010000032">
    <property type="protein sequence ID" value="NGZ88628.1"/>
    <property type="molecule type" value="Genomic_DNA"/>
</dbReference>
<organism evidence="3 4">
    <name type="scientific">Duganella aceris</name>
    <dbReference type="NCBI Taxonomy" id="2703883"/>
    <lineage>
        <taxon>Bacteria</taxon>
        <taxon>Pseudomonadati</taxon>
        <taxon>Pseudomonadota</taxon>
        <taxon>Betaproteobacteria</taxon>
        <taxon>Burkholderiales</taxon>
        <taxon>Oxalobacteraceae</taxon>
        <taxon>Telluria group</taxon>
        <taxon>Duganella</taxon>
    </lineage>
</organism>
<keyword evidence="4" id="KW-1185">Reference proteome</keyword>
<feature type="domain" description="DUF4214" evidence="2">
    <location>
        <begin position="104"/>
        <end position="159"/>
    </location>
</feature>
<comment type="caution">
    <text evidence="3">The sequence shown here is derived from an EMBL/GenBank/DDBJ whole genome shotgun (WGS) entry which is preliminary data.</text>
</comment>
<gene>
    <name evidence="3" type="ORF">GW587_30800</name>
</gene>
<reference evidence="4" key="2">
    <citation type="submission" date="2023-07" db="EMBL/GenBank/DDBJ databases">
        <title>Duganella aceri sp. nov., isolated from tree sap.</title>
        <authorList>
            <person name="Kim I.S."/>
        </authorList>
    </citation>
    <scope>NUCLEOTIDE SEQUENCE [LARGE SCALE GENOMIC DNA]</scope>
    <source>
        <strain evidence="4">SAP-35</strain>
    </source>
</reference>